<dbReference type="CDD" id="cd04730">
    <property type="entry name" value="NPD_like"/>
    <property type="match status" value="1"/>
</dbReference>
<evidence type="ECO:0000256" key="2">
    <source>
        <dbReference type="ARBA" id="ARBA00022643"/>
    </source>
</evidence>
<dbReference type="Pfam" id="PF03060">
    <property type="entry name" value="NMO"/>
    <property type="match status" value="1"/>
</dbReference>
<keyword evidence="4" id="KW-0503">Monooxygenase</keyword>
<dbReference type="GO" id="GO:0018580">
    <property type="term" value="F:nitronate monooxygenase activity"/>
    <property type="evidence" value="ECO:0007669"/>
    <property type="project" value="InterPro"/>
</dbReference>
<gene>
    <name evidence="4" type="ORF">EP073_04685</name>
</gene>
<evidence type="ECO:0000256" key="3">
    <source>
        <dbReference type="ARBA" id="ARBA00023002"/>
    </source>
</evidence>
<keyword evidence="5" id="KW-1185">Reference proteome</keyword>
<keyword evidence="1" id="KW-0285">Flavoprotein</keyword>
<organism evidence="4 5">
    <name type="scientific">Geovibrio thiophilus</name>
    <dbReference type="NCBI Taxonomy" id="139438"/>
    <lineage>
        <taxon>Bacteria</taxon>
        <taxon>Pseudomonadati</taxon>
        <taxon>Deferribacterota</taxon>
        <taxon>Deferribacteres</taxon>
        <taxon>Deferribacterales</taxon>
        <taxon>Geovibrionaceae</taxon>
        <taxon>Geovibrio</taxon>
    </lineage>
</organism>
<dbReference type="InterPro" id="IPR004136">
    <property type="entry name" value="NMO"/>
</dbReference>
<dbReference type="PANTHER" id="PTHR32332:SF33">
    <property type="entry name" value="NITRONATE MONOOXYGENASE DOMAIN-CONTAINING PROTEIN"/>
    <property type="match status" value="1"/>
</dbReference>
<keyword evidence="3" id="KW-0560">Oxidoreductase</keyword>
<reference evidence="4 5" key="1">
    <citation type="submission" date="2019-01" db="EMBL/GenBank/DDBJ databases">
        <title>Geovibrio thiophilus DSM 11263, complete genome.</title>
        <authorList>
            <person name="Spring S."/>
            <person name="Bunk B."/>
            <person name="Sproer C."/>
        </authorList>
    </citation>
    <scope>NUCLEOTIDE SEQUENCE [LARGE SCALE GENOMIC DNA]</scope>
    <source>
        <strain evidence="4 5">DSM 11263</strain>
    </source>
</reference>
<dbReference type="AlphaFoldDB" id="A0A3R6AXG7"/>
<evidence type="ECO:0000313" key="4">
    <source>
        <dbReference type="EMBL" id="QAR32725.1"/>
    </source>
</evidence>
<dbReference type="PANTHER" id="PTHR32332">
    <property type="entry name" value="2-NITROPROPANE DIOXYGENASE"/>
    <property type="match status" value="1"/>
</dbReference>
<dbReference type="KEGG" id="gtl:EP073_04685"/>
<evidence type="ECO:0000256" key="1">
    <source>
        <dbReference type="ARBA" id="ARBA00022630"/>
    </source>
</evidence>
<dbReference type="SUPFAM" id="SSF51412">
    <property type="entry name" value="Inosine monophosphate dehydrogenase (IMPDH)"/>
    <property type="match status" value="1"/>
</dbReference>
<dbReference type="InterPro" id="IPR013785">
    <property type="entry name" value="Aldolase_TIM"/>
</dbReference>
<accession>A0A3R6AXG7</accession>
<sequence length="476" mass="51543">MSHPLIIQGGMGAAVSNWVLAGEVSRQGQLGVVSGVAMDIIFARRLQEGDKGGHMRRALAAFPFQDAAAKILKKYFREDGLTAQGRYMNVPMHSVNSSKELIELTVAANFAEVYLAKEGHSGKVGINLLEKIQLPNLASLYGAMLAGVDYVIMGAGIPREIPGILDRFSENLKGDMRLNVEGALKDESFHVSLDPKELFGGGLPSLKRPDFLAIVSSNVLATTMIKKSTGKVDGLVVEYPIAGGHNAPPRGGITLDDSGEPVYGEKDFIDLEKLRSLEVPFWLAGAFGEAHKLKEAIKKGAAGVQLGTAFAFCKESGLDEKLKKAILSFGKFEVKTDIFASPTGFPFKVLKVLGTLSEASEYAARPRICNLGYLRTLFRKDDGTVGYRCPAEPVKSYIEKGGREEDTEGRKCLCNGLLANIGHATQYMNGYFEKPLVTAGSCFATVKEFLRNGNCSFSAKEIIEYVLGDLKTVEQE</sequence>
<dbReference type="RefSeq" id="WP_128466012.1">
    <property type="nucleotide sequence ID" value="NZ_CP035108.1"/>
</dbReference>
<protein>
    <submittedName>
        <fullName evidence="4">Nitronate monooxygenase</fullName>
    </submittedName>
</protein>
<proteinExistence type="predicted"/>
<name>A0A3R6AXG7_9BACT</name>
<keyword evidence="2" id="KW-0288">FMN</keyword>
<dbReference type="EMBL" id="CP035108">
    <property type="protein sequence ID" value="QAR32725.1"/>
    <property type="molecule type" value="Genomic_DNA"/>
</dbReference>
<evidence type="ECO:0000313" key="5">
    <source>
        <dbReference type="Proteomes" id="UP000287502"/>
    </source>
</evidence>
<dbReference type="OrthoDB" id="9778912at2"/>
<dbReference type="Proteomes" id="UP000287502">
    <property type="component" value="Chromosome"/>
</dbReference>
<dbReference type="Gene3D" id="3.20.20.70">
    <property type="entry name" value="Aldolase class I"/>
    <property type="match status" value="1"/>
</dbReference>